<sequence>MNVKSDIHWGRSPEEDDGTVLSAMLYAEGRGDYSVLKGFMSDFGSRLRNSQDKEVATAYGELEVRSAKSFEYEAKHGRHSLMKWDHPVNVEWVKLGLIKLTPEDRQAFENRNRPPVTV</sequence>
<protein>
    <submittedName>
        <fullName evidence="1">Uncharacterized protein</fullName>
    </submittedName>
</protein>
<organism evidence="1 2">
    <name type="scientific">Mesorhizobium album</name>
    <dbReference type="NCBI Taxonomy" id="3072314"/>
    <lineage>
        <taxon>Bacteria</taxon>
        <taxon>Pseudomonadati</taxon>
        <taxon>Pseudomonadota</taxon>
        <taxon>Alphaproteobacteria</taxon>
        <taxon>Hyphomicrobiales</taxon>
        <taxon>Phyllobacteriaceae</taxon>
        <taxon>Mesorhizobium</taxon>
    </lineage>
</organism>
<keyword evidence="2" id="KW-1185">Reference proteome</keyword>
<dbReference type="Proteomes" id="UP001287059">
    <property type="component" value="Unassembled WGS sequence"/>
</dbReference>
<evidence type="ECO:0000313" key="2">
    <source>
        <dbReference type="Proteomes" id="UP001287059"/>
    </source>
</evidence>
<accession>A0ABU4XYE6</accession>
<evidence type="ECO:0000313" key="1">
    <source>
        <dbReference type="EMBL" id="MDX8478895.1"/>
    </source>
</evidence>
<gene>
    <name evidence="1" type="ORF">RFN28_10435</name>
</gene>
<dbReference type="RefSeq" id="WP_320287258.1">
    <property type="nucleotide sequence ID" value="NZ_JAVIIW010000009.1"/>
</dbReference>
<reference evidence="1 2" key="1">
    <citation type="submission" date="2023-08" db="EMBL/GenBank/DDBJ databases">
        <title>Implementing the SeqCode for naming new Mesorhizobium species isolated from Vachellia karroo root nodules.</title>
        <authorList>
            <person name="Van Lill M."/>
        </authorList>
    </citation>
    <scope>NUCLEOTIDE SEQUENCE [LARGE SCALE GENOMIC DNA]</scope>
    <source>
        <strain evidence="1 2">VK24D</strain>
    </source>
</reference>
<proteinExistence type="predicted"/>
<name>A0ABU4XYE6_9HYPH</name>
<comment type="caution">
    <text evidence="1">The sequence shown here is derived from an EMBL/GenBank/DDBJ whole genome shotgun (WGS) entry which is preliminary data.</text>
</comment>
<dbReference type="EMBL" id="JAVIIW010000009">
    <property type="protein sequence ID" value="MDX8478895.1"/>
    <property type="molecule type" value="Genomic_DNA"/>
</dbReference>